<comment type="caution">
    <text evidence="1">The sequence shown here is derived from an EMBL/GenBank/DDBJ whole genome shotgun (WGS) entry which is preliminary data.</text>
</comment>
<organism evidence="1 2">
    <name type="scientific">Thermostichus vulcanus str. 'Rupite'</name>
    <dbReference type="NCBI Taxonomy" id="2813851"/>
    <lineage>
        <taxon>Bacteria</taxon>
        <taxon>Bacillati</taxon>
        <taxon>Cyanobacteriota</taxon>
        <taxon>Cyanophyceae</taxon>
        <taxon>Thermostichales</taxon>
        <taxon>Thermostichaceae</taxon>
        <taxon>Thermostichus</taxon>
    </lineage>
</organism>
<evidence type="ECO:0000313" key="2">
    <source>
        <dbReference type="Proteomes" id="UP000830835"/>
    </source>
</evidence>
<dbReference type="RefSeq" id="WP_244351404.1">
    <property type="nucleotide sequence ID" value="NZ_JAFIRA010000034.1"/>
</dbReference>
<reference evidence="1" key="1">
    <citation type="submission" date="2021-02" db="EMBL/GenBank/DDBJ databases">
        <title>The CRISPR/cas machinery reduction and long-range gene transfer in the hot spring cyanobacterium Synechococcus.</title>
        <authorList>
            <person name="Dvorak P."/>
            <person name="Jahodarova E."/>
            <person name="Hasler P."/>
            <person name="Poulickova A."/>
        </authorList>
    </citation>
    <scope>NUCLEOTIDE SEQUENCE</scope>
    <source>
        <strain evidence="1">Rupite</strain>
    </source>
</reference>
<name>A0ABT0CD36_THEVL</name>
<accession>A0ABT0CD36</accession>
<dbReference type="Proteomes" id="UP000830835">
    <property type="component" value="Unassembled WGS sequence"/>
</dbReference>
<proteinExistence type="predicted"/>
<gene>
    <name evidence="1" type="ORF">JX360_12380</name>
</gene>
<dbReference type="EMBL" id="JAFIRA010000034">
    <property type="protein sequence ID" value="MCJ2543693.1"/>
    <property type="molecule type" value="Genomic_DNA"/>
</dbReference>
<evidence type="ECO:0000313" key="1">
    <source>
        <dbReference type="EMBL" id="MCJ2543693.1"/>
    </source>
</evidence>
<sequence>MNAQQRGQIIASEWMIDSQNPVHSISRLKRRATYSDVTLWWLVVQLNLMEQTSMHSEHR</sequence>
<protein>
    <submittedName>
        <fullName evidence="1">Uncharacterized protein</fullName>
    </submittedName>
</protein>
<keyword evidence="2" id="KW-1185">Reference proteome</keyword>